<dbReference type="InterPro" id="IPR035246">
    <property type="entry name" value="Spermidine_synt_N"/>
</dbReference>
<dbReference type="InterPro" id="IPR015576">
    <property type="entry name" value="Spermine_synthase_animal"/>
</dbReference>
<dbReference type="SUPFAM" id="SSF53335">
    <property type="entry name" value="S-adenosyl-L-methionine-dependent methyltransferases"/>
    <property type="match status" value="1"/>
</dbReference>
<dbReference type="GO" id="GO:0006597">
    <property type="term" value="P:spermine biosynthetic process"/>
    <property type="evidence" value="ECO:0007669"/>
    <property type="project" value="InterPro"/>
</dbReference>
<evidence type="ECO:0000256" key="3">
    <source>
        <dbReference type="ARBA" id="ARBA00023115"/>
    </source>
</evidence>
<evidence type="ECO:0000256" key="1">
    <source>
        <dbReference type="ARBA" id="ARBA00007867"/>
    </source>
</evidence>
<dbReference type="CDD" id="cd02440">
    <property type="entry name" value="AdoMet_MTases"/>
    <property type="match status" value="1"/>
</dbReference>
<dbReference type="Pfam" id="PF17284">
    <property type="entry name" value="Spermine_synt_N"/>
    <property type="match status" value="1"/>
</dbReference>
<organism evidence="6 7">
    <name type="scientific">Aquisalimonas asiatica</name>
    <dbReference type="NCBI Taxonomy" id="406100"/>
    <lineage>
        <taxon>Bacteria</taxon>
        <taxon>Pseudomonadati</taxon>
        <taxon>Pseudomonadota</taxon>
        <taxon>Gammaproteobacteria</taxon>
        <taxon>Chromatiales</taxon>
        <taxon>Ectothiorhodospiraceae</taxon>
        <taxon>Aquisalimonas</taxon>
    </lineage>
</organism>
<dbReference type="PANTHER" id="PTHR46315:SF1">
    <property type="entry name" value="SPERMINE SYNTHASE"/>
    <property type="match status" value="1"/>
</dbReference>
<evidence type="ECO:0000259" key="5">
    <source>
        <dbReference type="PROSITE" id="PS51006"/>
    </source>
</evidence>
<dbReference type="Pfam" id="PF01564">
    <property type="entry name" value="Spermine_synth"/>
    <property type="match status" value="1"/>
</dbReference>
<gene>
    <name evidence="6" type="ORF">SAMN04488052_101374</name>
</gene>
<feature type="active site" description="Proton acceptor" evidence="4">
    <location>
        <position position="148"/>
    </location>
</feature>
<keyword evidence="2 4" id="KW-0808">Transferase</keyword>
<reference evidence="6 7" key="1">
    <citation type="submission" date="2016-10" db="EMBL/GenBank/DDBJ databases">
        <authorList>
            <person name="de Groot N.N."/>
        </authorList>
    </citation>
    <scope>NUCLEOTIDE SEQUENCE [LARGE SCALE GENOMIC DNA]</scope>
    <source>
        <strain evidence="6 7">CGMCC 1.6291</strain>
    </source>
</reference>
<keyword evidence="7" id="KW-1185">Reference proteome</keyword>
<proteinExistence type="inferred from homology"/>
<protein>
    <submittedName>
        <fullName evidence="6">Spermine synthase</fullName>
    </submittedName>
</protein>
<comment type="similarity">
    <text evidence="1">Belongs to the spermidine/spermine synthase family.</text>
</comment>
<dbReference type="Gene3D" id="3.40.50.150">
    <property type="entry name" value="Vaccinia Virus protein VP39"/>
    <property type="match status" value="1"/>
</dbReference>
<dbReference type="PROSITE" id="PS51006">
    <property type="entry name" value="PABS_2"/>
    <property type="match status" value="1"/>
</dbReference>
<evidence type="ECO:0000256" key="4">
    <source>
        <dbReference type="PROSITE-ProRule" id="PRU00354"/>
    </source>
</evidence>
<dbReference type="InterPro" id="IPR030374">
    <property type="entry name" value="PABS"/>
</dbReference>
<dbReference type="AlphaFoldDB" id="A0A1H8Q6Q8"/>
<dbReference type="GO" id="GO:0016768">
    <property type="term" value="F:spermine synthase activity"/>
    <property type="evidence" value="ECO:0007669"/>
    <property type="project" value="InterPro"/>
</dbReference>
<dbReference type="Proteomes" id="UP000199657">
    <property type="component" value="Unassembled WGS sequence"/>
</dbReference>
<dbReference type="STRING" id="406100.SAMN04488052_101374"/>
<sequence>MPNQRPVPPEYITRGQRIVEDIHSDYQHIVVAHDPDYGHVLYLDDDLQIAESDHAYNRAMVEPLLRAGLTGRVLILGGGDGGVLKAAVHGGVHEATLVDIDDKVLELAQCYLPGLCEDAFNAPNARVIVGDAFAWLDDANAYDGIVYDLTMEPVRENQSRLEFIEEIIGRIAASLQPEGMLTMQCCSEHQPRLRAEIRDALDRHFASVADGPVVVPSYHEQWIFAHARYPVRG</sequence>
<dbReference type="EMBL" id="FOEG01000001">
    <property type="protein sequence ID" value="SEO49614.1"/>
    <property type="molecule type" value="Genomic_DNA"/>
</dbReference>
<dbReference type="PANTHER" id="PTHR46315">
    <property type="entry name" value="SPERMINE SYNTHASE"/>
    <property type="match status" value="1"/>
</dbReference>
<dbReference type="Gene3D" id="2.30.140.10">
    <property type="entry name" value="Spermidine synthase, tetramerisation domain"/>
    <property type="match status" value="1"/>
</dbReference>
<evidence type="ECO:0000313" key="7">
    <source>
        <dbReference type="Proteomes" id="UP000199657"/>
    </source>
</evidence>
<feature type="domain" description="PABS" evidence="5">
    <location>
        <begin position="1"/>
        <end position="229"/>
    </location>
</feature>
<dbReference type="InterPro" id="IPR029063">
    <property type="entry name" value="SAM-dependent_MTases_sf"/>
</dbReference>
<accession>A0A1H8Q6Q8</accession>
<evidence type="ECO:0000256" key="2">
    <source>
        <dbReference type="ARBA" id="ARBA00022679"/>
    </source>
</evidence>
<keyword evidence="3 4" id="KW-0620">Polyamine biosynthesis</keyword>
<evidence type="ECO:0000313" key="6">
    <source>
        <dbReference type="EMBL" id="SEO49614.1"/>
    </source>
</evidence>
<dbReference type="InterPro" id="IPR037163">
    <property type="entry name" value="Spermidine_synt_N_sf"/>
</dbReference>
<name>A0A1H8Q6Q8_9GAMM</name>